<accession>A0ABU6GXP2</accession>
<name>A0ABU6GXP2_9BACL</name>
<gene>
    <name evidence="1" type="ORF">P4H66_30605</name>
</gene>
<dbReference type="RefSeq" id="WP_326091804.1">
    <property type="nucleotide sequence ID" value="NZ_JARLKZ010000034.1"/>
</dbReference>
<keyword evidence="2" id="KW-1185">Reference proteome</keyword>
<protein>
    <submittedName>
        <fullName evidence="1">Uncharacterized protein</fullName>
    </submittedName>
</protein>
<dbReference type="EMBL" id="JARLKZ010000034">
    <property type="protein sequence ID" value="MEC0244168.1"/>
    <property type="molecule type" value="Genomic_DNA"/>
</dbReference>
<sequence>MTSNEILHYLPEEVPDHLFTQSRLSRMAYVVYPEQKTKYKLFDINGTQQRKQQKGLSLIQKNATVEQILADRKHEIEVRRAQLGSTT</sequence>
<dbReference type="Proteomes" id="UP001344632">
    <property type="component" value="Unassembled WGS sequence"/>
</dbReference>
<proteinExistence type="predicted"/>
<comment type="caution">
    <text evidence="1">The sequence shown here is derived from an EMBL/GenBank/DDBJ whole genome shotgun (WGS) entry which is preliminary data.</text>
</comment>
<evidence type="ECO:0000313" key="1">
    <source>
        <dbReference type="EMBL" id="MEC0244168.1"/>
    </source>
</evidence>
<evidence type="ECO:0000313" key="2">
    <source>
        <dbReference type="Proteomes" id="UP001344632"/>
    </source>
</evidence>
<organism evidence="1 2">
    <name type="scientific">Paenibacillus dokdonensis</name>
    <dbReference type="NCBI Taxonomy" id="2567944"/>
    <lineage>
        <taxon>Bacteria</taxon>
        <taxon>Bacillati</taxon>
        <taxon>Bacillota</taxon>
        <taxon>Bacilli</taxon>
        <taxon>Bacillales</taxon>
        <taxon>Paenibacillaceae</taxon>
        <taxon>Paenibacillus</taxon>
    </lineage>
</organism>
<reference evidence="1 2" key="1">
    <citation type="submission" date="2023-03" db="EMBL/GenBank/DDBJ databases">
        <title>Bacillus Genome Sequencing.</title>
        <authorList>
            <person name="Dunlap C."/>
        </authorList>
    </citation>
    <scope>NUCLEOTIDE SEQUENCE [LARGE SCALE GENOMIC DNA]</scope>
    <source>
        <strain evidence="1 2">BD-525</strain>
    </source>
</reference>